<feature type="domain" description="Disease resistance N-terminal" evidence="5">
    <location>
        <begin position="8"/>
        <end position="91"/>
    </location>
</feature>
<dbReference type="Gene3D" id="1.20.5.4130">
    <property type="match status" value="1"/>
</dbReference>
<keyword evidence="4" id="KW-0175">Coiled coil</keyword>
<dbReference type="InterPro" id="IPR041118">
    <property type="entry name" value="Rx_N"/>
</dbReference>
<evidence type="ECO:0000256" key="3">
    <source>
        <dbReference type="ARBA" id="ARBA00022821"/>
    </source>
</evidence>
<keyword evidence="7" id="KW-1185">Reference proteome</keyword>
<reference evidence="6" key="2">
    <citation type="submission" date="2023-05" db="EMBL/GenBank/DDBJ databases">
        <authorList>
            <person name="Schelkunov M.I."/>
        </authorList>
    </citation>
    <scope>NUCLEOTIDE SEQUENCE</scope>
    <source>
        <strain evidence="6">Hsosn_3</strain>
        <tissue evidence="6">Leaf</tissue>
    </source>
</reference>
<gene>
    <name evidence="6" type="ORF">POM88_035217</name>
</gene>
<evidence type="ECO:0000256" key="4">
    <source>
        <dbReference type="SAM" id="Coils"/>
    </source>
</evidence>
<reference evidence="6" key="1">
    <citation type="submission" date="2023-02" db="EMBL/GenBank/DDBJ databases">
        <title>Genome of toxic invasive species Heracleum sosnowskyi carries increased number of genes despite the absence of recent whole-genome duplications.</title>
        <authorList>
            <person name="Schelkunov M."/>
            <person name="Shtratnikova V."/>
            <person name="Makarenko M."/>
            <person name="Klepikova A."/>
            <person name="Omelchenko D."/>
            <person name="Novikova G."/>
            <person name="Obukhova E."/>
            <person name="Bogdanov V."/>
            <person name="Penin A."/>
            <person name="Logacheva M."/>
        </authorList>
    </citation>
    <scope>NUCLEOTIDE SEQUENCE</scope>
    <source>
        <strain evidence="6">Hsosn_3</strain>
        <tissue evidence="6">Leaf</tissue>
    </source>
</reference>
<feature type="coiled-coil region" evidence="4">
    <location>
        <begin position="28"/>
        <end position="62"/>
    </location>
</feature>
<dbReference type="EMBL" id="JAUIZM010000008">
    <property type="protein sequence ID" value="KAK1369125.1"/>
    <property type="molecule type" value="Genomic_DNA"/>
</dbReference>
<accession>A0AAD8HKT2</accession>
<keyword evidence="2" id="KW-0547">Nucleotide-binding</keyword>
<dbReference type="GO" id="GO:0006952">
    <property type="term" value="P:defense response"/>
    <property type="evidence" value="ECO:0007669"/>
    <property type="project" value="UniProtKB-KW"/>
</dbReference>
<evidence type="ECO:0000313" key="6">
    <source>
        <dbReference type="EMBL" id="KAK1369125.1"/>
    </source>
</evidence>
<name>A0AAD8HKT2_9APIA</name>
<evidence type="ECO:0000259" key="5">
    <source>
        <dbReference type="Pfam" id="PF18052"/>
    </source>
</evidence>
<dbReference type="GO" id="GO:0000166">
    <property type="term" value="F:nucleotide binding"/>
    <property type="evidence" value="ECO:0007669"/>
    <property type="project" value="UniProtKB-KW"/>
</dbReference>
<organism evidence="6 7">
    <name type="scientific">Heracleum sosnowskyi</name>
    <dbReference type="NCBI Taxonomy" id="360622"/>
    <lineage>
        <taxon>Eukaryota</taxon>
        <taxon>Viridiplantae</taxon>
        <taxon>Streptophyta</taxon>
        <taxon>Embryophyta</taxon>
        <taxon>Tracheophyta</taxon>
        <taxon>Spermatophyta</taxon>
        <taxon>Magnoliopsida</taxon>
        <taxon>eudicotyledons</taxon>
        <taxon>Gunneridae</taxon>
        <taxon>Pentapetalae</taxon>
        <taxon>asterids</taxon>
        <taxon>campanulids</taxon>
        <taxon>Apiales</taxon>
        <taxon>Apiaceae</taxon>
        <taxon>Apioideae</taxon>
        <taxon>apioid superclade</taxon>
        <taxon>Tordylieae</taxon>
        <taxon>Tordyliinae</taxon>
        <taxon>Heracleum</taxon>
    </lineage>
</organism>
<keyword evidence="1" id="KW-0677">Repeat</keyword>
<proteinExistence type="predicted"/>
<evidence type="ECO:0000256" key="1">
    <source>
        <dbReference type="ARBA" id="ARBA00022737"/>
    </source>
</evidence>
<evidence type="ECO:0000256" key="2">
    <source>
        <dbReference type="ARBA" id="ARBA00022741"/>
    </source>
</evidence>
<keyword evidence="3" id="KW-0611">Plant defense</keyword>
<comment type="caution">
    <text evidence="6">The sequence shown here is derived from an EMBL/GenBank/DDBJ whole genome shotgun (WGS) entry which is preliminary data.</text>
</comment>
<sequence>MFMSASSAVDRAAQKLEYLLKTGINEALDGVRAELKAGQRELEDMQSTLREAEKKYNHDSTESRLLSVIKEYACNVEAAIDSDFIEFMTRRRSVFQKMVLVFCCNVDESEYRRLIYVLKNIGAIRDTYLALGLKCML</sequence>
<protein>
    <recommendedName>
        <fullName evidence="5">Disease resistance N-terminal domain-containing protein</fullName>
    </recommendedName>
</protein>
<evidence type="ECO:0000313" key="7">
    <source>
        <dbReference type="Proteomes" id="UP001237642"/>
    </source>
</evidence>
<dbReference type="Proteomes" id="UP001237642">
    <property type="component" value="Unassembled WGS sequence"/>
</dbReference>
<dbReference type="AlphaFoldDB" id="A0AAD8HKT2"/>
<dbReference type="Pfam" id="PF18052">
    <property type="entry name" value="Rx_N"/>
    <property type="match status" value="1"/>
</dbReference>